<comment type="subcellular location">
    <subcellularLocation>
        <location evidence="1">Cell membrane</location>
        <topology evidence="1">Multi-pass membrane protein</topology>
    </subcellularLocation>
</comment>
<dbReference type="SUPFAM" id="SSF81665">
    <property type="entry name" value="Calcium ATPase, transmembrane domain M"/>
    <property type="match status" value="1"/>
</dbReference>
<evidence type="ECO:0000256" key="1">
    <source>
        <dbReference type="ARBA" id="ARBA00004651"/>
    </source>
</evidence>
<name>A0A2A2M6C6_9BILA</name>
<keyword evidence="2" id="KW-0472">Membrane</keyword>
<dbReference type="InterPro" id="IPR023298">
    <property type="entry name" value="ATPase_P-typ_TM_dom_sf"/>
</dbReference>
<dbReference type="PANTHER" id="PTHR43294">
    <property type="entry name" value="SODIUM/POTASSIUM-TRANSPORTING ATPASE SUBUNIT ALPHA"/>
    <property type="match status" value="1"/>
</dbReference>
<dbReference type="PANTHER" id="PTHR43294:SF13">
    <property type="entry name" value="SODIUM_POTASSIUM-TRANSPORTING ATPASE SUBUNIT ALPHA"/>
    <property type="match status" value="1"/>
</dbReference>
<comment type="caution">
    <text evidence="3">The sequence shown here is derived from an EMBL/GenBank/DDBJ whole genome shotgun (WGS) entry which is preliminary data.</text>
</comment>
<keyword evidence="4" id="KW-1185">Reference proteome</keyword>
<accession>A0A2A2M6C6</accession>
<gene>
    <name evidence="3" type="ORF">WR25_21591</name>
</gene>
<evidence type="ECO:0000313" key="4">
    <source>
        <dbReference type="Proteomes" id="UP000218231"/>
    </source>
</evidence>
<sequence>MADNGFLPLDLFFLRSQWDSRAFNSVRDSYGQEWTYQDRKILEYTCQTAYFVSIVIVQWADLIISKTRRNSLVQQVSSICASCEQDSAF</sequence>
<evidence type="ECO:0000313" key="3">
    <source>
        <dbReference type="EMBL" id="PAV93747.1"/>
    </source>
</evidence>
<dbReference type="EMBL" id="LIAE01004513">
    <property type="protein sequence ID" value="PAV93747.1"/>
    <property type="molecule type" value="Genomic_DNA"/>
</dbReference>
<evidence type="ECO:0000256" key="2">
    <source>
        <dbReference type="ARBA" id="ARBA00022475"/>
    </source>
</evidence>
<dbReference type="GO" id="GO:1902600">
    <property type="term" value="P:proton transmembrane transport"/>
    <property type="evidence" value="ECO:0007669"/>
    <property type="project" value="TreeGrafter"/>
</dbReference>
<dbReference type="AlphaFoldDB" id="A0A2A2M6C6"/>
<reference evidence="3 4" key="1">
    <citation type="journal article" date="2017" name="Curr. Biol.">
        <title>Genome architecture and evolution of a unichromosomal asexual nematode.</title>
        <authorList>
            <person name="Fradin H."/>
            <person name="Zegar C."/>
            <person name="Gutwein M."/>
            <person name="Lucas J."/>
            <person name="Kovtun M."/>
            <person name="Corcoran D."/>
            <person name="Baugh L.R."/>
            <person name="Kiontke K."/>
            <person name="Gunsalus K."/>
            <person name="Fitch D.H."/>
            <person name="Piano F."/>
        </authorList>
    </citation>
    <scope>NUCLEOTIDE SEQUENCE [LARGE SCALE GENOMIC DNA]</scope>
    <source>
        <strain evidence="3">PF1309</strain>
    </source>
</reference>
<dbReference type="GO" id="GO:1990573">
    <property type="term" value="P:potassium ion import across plasma membrane"/>
    <property type="evidence" value="ECO:0007669"/>
    <property type="project" value="TreeGrafter"/>
</dbReference>
<dbReference type="OrthoDB" id="3352408at2759"/>
<dbReference type="GO" id="GO:0030007">
    <property type="term" value="P:intracellular potassium ion homeostasis"/>
    <property type="evidence" value="ECO:0007669"/>
    <property type="project" value="TreeGrafter"/>
</dbReference>
<dbReference type="Gene3D" id="1.20.1110.10">
    <property type="entry name" value="Calcium-transporting ATPase, transmembrane domain"/>
    <property type="match status" value="1"/>
</dbReference>
<dbReference type="STRING" id="2018661.A0A2A2M6C6"/>
<dbReference type="GO" id="GO:0036376">
    <property type="term" value="P:sodium ion export across plasma membrane"/>
    <property type="evidence" value="ECO:0007669"/>
    <property type="project" value="TreeGrafter"/>
</dbReference>
<organism evidence="3 4">
    <name type="scientific">Diploscapter pachys</name>
    <dbReference type="NCBI Taxonomy" id="2018661"/>
    <lineage>
        <taxon>Eukaryota</taxon>
        <taxon>Metazoa</taxon>
        <taxon>Ecdysozoa</taxon>
        <taxon>Nematoda</taxon>
        <taxon>Chromadorea</taxon>
        <taxon>Rhabditida</taxon>
        <taxon>Rhabditina</taxon>
        <taxon>Rhabditomorpha</taxon>
        <taxon>Rhabditoidea</taxon>
        <taxon>Rhabditidae</taxon>
        <taxon>Diploscapter</taxon>
    </lineage>
</organism>
<dbReference type="GO" id="GO:0006883">
    <property type="term" value="P:intracellular sodium ion homeostasis"/>
    <property type="evidence" value="ECO:0007669"/>
    <property type="project" value="TreeGrafter"/>
</dbReference>
<proteinExistence type="predicted"/>
<dbReference type="InterPro" id="IPR050510">
    <property type="entry name" value="Cation_transp_ATPase_P-type"/>
</dbReference>
<dbReference type="Proteomes" id="UP000218231">
    <property type="component" value="Unassembled WGS sequence"/>
</dbReference>
<dbReference type="GO" id="GO:0005391">
    <property type="term" value="F:P-type sodium:potassium-exchanging transporter activity"/>
    <property type="evidence" value="ECO:0007669"/>
    <property type="project" value="TreeGrafter"/>
</dbReference>
<dbReference type="GO" id="GO:0005886">
    <property type="term" value="C:plasma membrane"/>
    <property type="evidence" value="ECO:0007669"/>
    <property type="project" value="UniProtKB-SubCell"/>
</dbReference>
<protein>
    <submittedName>
        <fullName evidence="3">Uncharacterized protein</fullName>
    </submittedName>
</protein>
<keyword evidence="2" id="KW-1003">Cell membrane</keyword>